<feature type="compositionally biased region" description="Low complexity" evidence="1">
    <location>
        <begin position="180"/>
        <end position="200"/>
    </location>
</feature>
<evidence type="ECO:0000313" key="3">
    <source>
        <dbReference type="Proteomes" id="UP000650467"/>
    </source>
</evidence>
<dbReference type="OrthoDB" id="546422at2759"/>
<evidence type="ECO:0000313" key="2">
    <source>
        <dbReference type="EMBL" id="KAG2441466.1"/>
    </source>
</evidence>
<evidence type="ECO:0000256" key="1">
    <source>
        <dbReference type="SAM" id="MobiDB-lite"/>
    </source>
</evidence>
<dbReference type="Gene3D" id="1.25.40.20">
    <property type="entry name" value="Ankyrin repeat-containing domain"/>
    <property type="match status" value="2"/>
</dbReference>
<comment type="caution">
    <text evidence="2">The sequence shown here is derived from an EMBL/GenBank/DDBJ whole genome shotgun (WGS) entry which is preliminary data.</text>
</comment>
<dbReference type="InterPro" id="IPR036770">
    <property type="entry name" value="Ankyrin_rpt-contain_sf"/>
</dbReference>
<proteinExistence type="predicted"/>
<dbReference type="GO" id="GO:0071944">
    <property type="term" value="C:cell periphery"/>
    <property type="evidence" value="ECO:0007669"/>
    <property type="project" value="TreeGrafter"/>
</dbReference>
<feature type="region of interest" description="Disordered" evidence="1">
    <location>
        <begin position="125"/>
        <end position="144"/>
    </location>
</feature>
<protein>
    <recommendedName>
        <fullName evidence="4">Ankyrin repeat domain-containing protein</fullName>
    </recommendedName>
</protein>
<gene>
    <name evidence="2" type="ORF">HXX76_003088</name>
</gene>
<dbReference type="GO" id="GO:0046513">
    <property type="term" value="P:ceramide biosynthetic process"/>
    <property type="evidence" value="ECO:0007669"/>
    <property type="project" value="TreeGrafter"/>
</dbReference>
<sequence length="696" mass="68628">MRPLTLHQRRQLLAATAASGVIANLEVALRATGLLLTPDVMEAAAGAGATHVCDWLRRRGAAAGTALHVAAAAGHRATCEWLVRSTADGGCGANPSPTAALAALRGGHTALAAWLMRLLQPAPDGSGDGAATADGGGGEAGQLLLPAGQLPAPASVPRFLLLTAVAEGCDLATLQQQLPGAEPAQQGEGEAAASSSSSGSSSGGGGGGAGRSLSVGQCLSLEHYAATAAGSSTPDWREKVVWLLSLLPPPPPCRSQPTGPGYSEAGGDAGSSICMFRMAAARPDAVERFAWLAARGYRPSRSSLGLSAAARAGNVEAVRCLLSLRPDMQLSARAAAAQAAAEGGHVAILAMLHGYGGGSGGSGGADADAAAKGNTCCDADEAAKGEGGAAEPEAPGDPSRPPDRRRHFPLPVSRDQLMVAAKAGHVAAVRWLVQAAAEAAAAQPFAPASHYVQAQGDGHGRSQLQHQRYLDTQLAGWVAEGGSVGLLRWLAERAGAGGGAGAGAGAGAGVGVGTWPWGGAGAGAGAGGSGPEAGNSSRGLVGGGDGGGVGSGGGGGGGFRFTAGTFMAAARGGSEAVLDYLAAECGCDMGQDGEPYALAGANGDLRTLAVLRRLSCPWSAGGRTLTLAVWWPAGGSFTSCAPPVLRWLLAAGVPADWAAARRAARRRGHGAEEVLALLAEAEAEARAAAEAAVAGF</sequence>
<dbReference type="AlphaFoldDB" id="A0A835TCC4"/>
<evidence type="ECO:0008006" key="4">
    <source>
        <dbReference type="Google" id="ProtNLM"/>
    </source>
</evidence>
<keyword evidence="3" id="KW-1185">Reference proteome</keyword>
<dbReference type="PANTHER" id="PTHR12393">
    <property type="entry name" value="SPHINGOMYELIN PHOSPHODIESTERASE RELATED"/>
    <property type="match status" value="1"/>
</dbReference>
<feature type="region of interest" description="Disordered" evidence="1">
    <location>
        <begin position="381"/>
        <end position="409"/>
    </location>
</feature>
<feature type="region of interest" description="Disordered" evidence="1">
    <location>
        <begin position="180"/>
        <end position="209"/>
    </location>
</feature>
<dbReference type="Proteomes" id="UP000650467">
    <property type="component" value="Unassembled WGS sequence"/>
</dbReference>
<reference evidence="2" key="1">
    <citation type="journal article" date="2020" name="bioRxiv">
        <title>Comparative genomics of Chlamydomonas.</title>
        <authorList>
            <person name="Craig R.J."/>
            <person name="Hasan A.R."/>
            <person name="Ness R.W."/>
            <person name="Keightley P.D."/>
        </authorList>
    </citation>
    <scope>NUCLEOTIDE SEQUENCE</scope>
    <source>
        <strain evidence="2">SAG 7.73</strain>
    </source>
</reference>
<dbReference type="GO" id="GO:0030149">
    <property type="term" value="P:sphingolipid catabolic process"/>
    <property type="evidence" value="ECO:0007669"/>
    <property type="project" value="TreeGrafter"/>
</dbReference>
<dbReference type="SUPFAM" id="SSF48403">
    <property type="entry name" value="Ankyrin repeat"/>
    <property type="match status" value="1"/>
</dbReference>
<feature type="region of interest" description="Disordered" evidence="1">
    <location>
        <begin position="523"/>
        <end position="547"/>
    </location>
</feature>
<dbReference type="EMBL" id="JAEHOC010000005">
    <property type="protein sequence ID" value="KAG2441466.1"/>
    <property type="molecule type" value="Genomic_DNA"/>
</dbReference>
<organism evidence="2 3">
    <name type="scientific">Chlamydomonas incerta</name>
    <dbReference type="NCBI Taxonomy" id="51695"/>
    <lineage>
        <taxon>Eukaryota</taxon>
        <taxon>Viridiplantae</taxon>
        <taxon>Chlorophyta</taxon>
        <taxon>core chlorophytes</taxon>
        <taxon>Chlorophyceae</taxon>
        <taxon>CS clade</taxon>
        <taxon>Chlamydomonadales</taxon>
        <taxon>Chlamydomonadaceae</taxon>
        <taxon>Chlamydomonas</taxon>
    </lineage>
</organism>
<dbReference type="GO" id="GO:0005783">
    <property type="term" value="C:endoplasmic reticulum"/>
    <property type="evidence" value="ECO:0007669"/>
    <property type="project" value="TreeGrafter"/>
</dbReference>
<name>A0A835TCC4_CHLIN</name>
<dbReference type="PANTHER" id="PTHR12393:SF6">
    <property type="entry name" value="SPHINGOMYELIN PHOSPHODIESTERASE 2"/>
    <property type="match status" value="1"/>
</dbReference>
<dbReference type="GO" id="GO:0004620">
    <property type="term" value="F:phospholipase activity"/>
    <property type="evidence" value="ECO:0007669"/>
    <property type="project" value="TreeGrafter"/>
</dbReference>
<dbReference type="GO" id="GO:0016020">
    <property type="term" value="C:membrane"/>
    <property type="evidence" value="ECO:0007669"/>
    <property type="project" value="TreeGrafter"/>
</dbReference>
<accession>A0A835TCC4</accession>